<protein>
    <recommendedName>
        <fullName evidence="1">HicB-like antitoxin of toxin-antitoxin system domain-containing protein</fullName>
    </recommendedName>
</protein>
<dbReference type="PANTHER" id="PTHR34504:SF2">
    <property type="entry name" value="UPF0150 PROTEIN SSL0259"/>
    <property type="match status" value="1"/>
</dbReference>
<comment type="caution">
    <text evidence="2">The sequence shown here is derived from an EMBL/GenBank/DDBJ whole genome shotgun (WGS) entry which is preliminary data.</text>
</comment>
<evidence type="ECO:0000259" key="1">
    <source>
        <dbReference type="Pfam" id="PF15919"/>
    </source>
</evidence>
<dbReference type="EMBL" id="VMGN01000003">
    <property type="protein sequence ID" value="TSC94939.1"/>
    <property type="molecule type" value="Genomic_DNA"/>
</dbReference>
<dbReference type="InterPro" id="IPR035069">
    <property type="entry name" value="TTHA1013/TTHA0281-like"/>
</dbReference>
<sequence length="80" mass="8738">MRKIHLNVLYRPEPEGGFTAIVPSLPGCITYGKSLEEARENADDAINGYIASLDKHNEIIPTDDFSFVSSTAVEIATAKK</sequence>
<dbReference type="SUPFAM" id="SSF143100">
    <property type="entry name" value="TTHA1013/TTHA0281-like"/>
    <property type="match status" value="1"/>
</dbReference>
<reference evidence="2 3" key="1">
    <citation type="submission" date="2017-07" db="EMBL/GenBank/DDBJ databases">
        <title>Mechanisms for carbon and nitrogen cycling indicate functional differentiation within the Candidate Phyla Radiation.</title>
        <authorList>
            <person name="Danczak R.E."/>
            <person name="Johnston M.D."/>
            <person name="Kenah C."/>
            <person name="Slattery M."/>
            <person name="Wrighton K.C."/>
            <person name="Wilkins M.J."/>
        </authorList>
    </citation>
    <scope>NUCLEOTIDE SEQUENCE [LARGE SCALE GENOMIC DNA]</scope>
    <source>
        <strain evidence="2">Athens1014_28</strain>
    </source>
</reference>
<dbReference type="AlphaFoldDB" id="A0A554LQQ0"/>
<name>A0A554LQQ0_9BACT</name>
<gene>
    <name evidence="2" type="ORF">Athens101428_64</name>
</gene>
<feature type="domain" description="HicB-like antitoxin of toxin-antitoxin system" evidence="1">
    <location>
        <begin position="15"/>
        <end position="61"/>
    </location>
</feature>
<dbReference type="InterPro" id="IPR051404">
    <property type="entry name" value="TA_system_antitoxin"/>
</dbReference>
<accession>A0A554LQQ0</accession>
<proteinExistence type="predicted"/>
<organism evidence="2 3">
    <name type="scientific">Candidatus Berkelbacteria bacterium Athens1014_28</name>
    <dbReference type="NCBI Taxonomy" id="2017145"/>
    <lineage>
        <taxon>Bacteria</taxon>
        <taxon>Candidatus Berkelbacteria</taxon>
    </lineage>
</organism>
<evidence type="ECO:0000313" key="2">
    <source>
        <dbReference type="EMBL" id="TSC94939.1"/>
    </source>
</evidence>
<evidence type="ECO:0000313" key="3">
    <source>
        <dbReference type="Proteomes" id="UP000316495"/>
    </source>
</evidence>
<dbReference type="Proteomes" id="UP000316495">
    <property type="component" value="Unassembled WGS sequence"/>
</dbReference>
<dbReference type="Pfam" id="PF15919">
    <property type="entry name" value="HicB_lk_antitox"/>
    <property type="match status" value="1"/>
</dbReference>
<dbReference type="PANTHER" id="PTHR34504">
    <property type="entry name" value="ANTITOXIN HICB"/>
    <property type="match status" value="1"/>
</dbReference>
<dbReference type="Gene3D" id="3.30.160.250">
    <property type="match status" value="1"/>
</dbReference>
<dbReference type="InterPro" id="IPR031807">
    <property type="entry name" value="HicB-like"/>
</dbReference>